<organism evidence="6 7">
    <name type="scientific">Usitatibacter palustris</name>
    <dbReference type="NCBI Taxonomy" id="2732487"/>
    <lineage>
        <taxon>Bacteria</taxon>
        <taxon>Pseudomonadati</taxon>
        <taxon>Pseudomonadota</taxon>
        <taxon>Betaproteobacteria</taxon>
        <taxon>Nitrosomonadales</taxon>
        <taxon>Usitatibacteraceae</taxon>
        <taxon>Usitatibacter</taxon>
    </lineage>
</organism>
<keyword evidence="1 2" id="KW-0663">Pyridoxal phosphate</keyword>
<comment type="function">
    <text evidence="2">Pyridoxal 5'-phosphate (PLP)-binding protein, which is involved in PLP homeostasis.</text>
</comment>
<dbReference type="PIRSF" id="PIRSF004848">
    <property type="entry name" value="YBL036c_PLPDEIII"/>
    <property type="match status" value="1"/>
</dbReference>
<dbReference type="GO" id="GO:0030170">
    <property type="term" value="F:pyridoxal phosphate binding"/>
    <property type="evidence" value="ECO:0007669"/>
    <property type="project" value="UniProtKB-UniRule"/>
</dbReference>
<dbReference type="HAMAP" id="MF_02087">
    <property type="entry name" value="PLP_homeostasis"/>
    <property type="match status" value="1"/>
</dbReference>
<comment type="similarity">
    <text evidence="2 4">Belongs to the pyridoxal phosphate-binding protein YggS/PROSC family.</text>
</comment>
<dbReference type="KEGG" id="upl:DSM104440_00132"/>
<dbReference type="NCBIfam" id="TIGR00044">
    <property type="entry name" value="YggS family pyridoxal phosphate-dependent enzyme"/>
    <property type="match status" value="1"/>
</dbReference>
<dbReference type="FunCoup" id="A0A6M4H1I3">
    <property type="interactions" value="544"/>
</dbReference>
<gene>
    <name evidence="6" type="ORF">DSM104440_00132</name>
</gene>
<dbReference type="InterPro" id="IPR001608">
    <property type="entry name" value="Ala_racemase_N"/>
</dbReference>
<dbReference type="SUPFAM" id="SSF51419">
    <property type="entry name" value="PLP-binding barrel"/>
    <property type="match status" value="1"/>
</dbReference>
<name>A0A6M4H1I3_9PROT</name>
<keyword evidence="7" id="KW-1185">Reference proteome</keyword>
<dbReference type="PROSITE" id="PS01211">
    <property type="entry name" value="UPF0001"/>
    <property type="match status" value="1"/>
</dbReference>
<dbReference type="FunFam" id="3.20.20.10:FF:000018">
    <property type="entry name" value="Pyridoxal phosphate homeostasis protein"/>
    <property type="match status" value="1"/>
</dbReference>
<dbReference type="Pfam" id="PF01168">
    <property type="entry name" value="Ala_racemase_N"/>
    <property type="match status" value="1"/>
</dbReference>
<proteinExistence type="inferred from homology"/>
<dbReference type="RefSeq" id="WP_171159807.1">
    <property type="nucleotide sequence ID" value="NZ_CP053073.1"/>
</dbReference>
<dbReference type="InterPro" id="IPR029066">
    <property type="entry name" value="PLP-binding_barrel"/>
</dbReference>
<dbReference type="EMBL" id="CP053073">
    <property type="protein sequence ID" value="QJR13349.1"/>
    <property type="molecule type" value="Genomic_DNA"/>
</dbReference>
<reference evidence="6 7" key="1">
    <citation type="submission" date="2020-04" db="EMBL/GenBank/DDBJ databases">
        <title>Usitatibacter rugosus gen. nov., sp. nov. and Usitatibacter palustris sp. nov., novel members of Usitatibacteraceae fam. nov. within the order Nitrosomonadales isolated from soil.</title>
        <authorList>
            <person name="Huber K.J."/>
            <person name="Neumann-Schaal M."/>
            <person name="Geppert A."/>
            <person name="Luckner M."/>
            <person name="Wanner G."/>
            <person name="Overmann J."/>
        </authorList>
    </citation>
    <scope>NUCLEOTIDE SEQUENCE [LARGE SCALE GENOMIC DNA]</scope>
    <source>
        <strain evidence="6 7">Swamp67</strain>
    </source>
</reference>
<evidence type="ECO:0000259" key="5">
    <source>
        <dbReference type="Pfam" id="PF01168"/>
    </source>
</evidence>
<evidence type="ECO:0000256" key="1">
    <source>
        <dbReference type="ARBA" id="ARBA00022898"/>
    </source>
</evidence>
<evidence type="ECO:0000256" key="4">
    <source>
        <dbReference type="RuleBase" id="RU004514"/>
    </source>
</evidence>
<dbReference type="PANTHER" id="PTHR10146">
    <property type="entry name" value="PROLINE SYNTHETASE CO-TRANSCRIBED BACTERIAL HOMOLOG PROTEIN"/>
    <property type="match status" value="1"/>
</dbReference>
<sequence length="237" mass="25752">MSPIAANLQVVKRRISEALQGDRRAITLVAVSKTRPAGDVRVAFDAGCRDFGENYVQDALPKIAALAGLPLAWHFIGSLQTNKAKDVAEHFDWFHAVDRAKIAQALSRHRPASQAPLQVCIQVNISREATKSGVTGEEVVPLAREVASLPRLALRGLMGMASPTDDVAKQRREFAQLRGAFENLRAEGFDVDTLSMGMTQDFEAALAEGSTMVRIGTAIFGKRDPLPGPLPREREQA</sequence>
<dbReference type="CDD" id="cd06824">
    <property type="entry name" value="PLPDE_III_Yggs_like"/>
    <property type="match status" value="1"/>
</dbReference>
<accession>A0A6M4H1I3</accession>
<evidence type="ECO:0000313" key="7">
    <source>
        <dbReference type="Proteomes" id="UP000503096"/>
    </source>
</evidence>
<evidence type="ECO:0000313" key="6">
    <source>
        <dbReference type="EMBL" id="QJR13349.1"/>
    </source>
</evidence>
<dbReference type="Gene3D" id="3.20.20.10">
    <property type="entry name" value="Alanine racemase"/>
    <property type="match status" value="1"/>
</dbReference>
<dbReference type="InParanoid" id="A0A6M4H1I3"/>
<feature type="domain" description="Alanine racemase N-terminal" evidence="5">
    <location>
        <begin position="4"/>
        <end position="223"/>
    </location>
</feature>
<dbReference type="PANTHER" id="PTHR10146:SF14">
    <property type="entry name" value="PYRIDOXAL PHOSPHATE HOMEOSTASIS PROTEIN"/>
    <property type="match status" value="1"/>
</dbReference>
<evidence type="ECO:0000256" key="2">
    <source>
        <dbReference type="HAMAP-Rule" id="MF_02087"/>
    </source>
</evidence>
<evidence type="ECO:0000256" key="3">
    <source>
        <dbReference type="PIRSR" id="PIRSR004848-1"/>
    </source>
</evidence>
<dbReference type="InterPro" id="IPR011078">
    <property type="entry name" value="PyrdxlP_homeostasis"/>
</dbReference>
<feature type="modified residue" description="N6-(pyridoxal phosphate)lysine" evidence="2 3">
    <location>
        <position position="33"/>
    </location>
</feature>
<dbReference type="Proteomes" id="UP000503096">
    <property type="component" value="Chromosome"/>
</dbReference>
<comment type="cofactor">
    <cofactor evidence="3">
        <name>pyridoxal 5'-phosphate</name>
        <dbReference type="ChEBI" id="CHEBI:597326"/>
    </cofactor>
</comment>
<protein>
    <recommendedName>
        <fullName evidence="2">Pyridoxal phosphate homeostasis protein</fullName>
        <shortName evidence="2">PLP homeostasis protein</shortName>
    </recommendedName>
</protein>
<dbReference type="AlphaFoldDB" id="A0A6M4H1I3"/>